<comment type="caution">
    <text evidence="2">The sequence shown here is derived from an EMBL/GenBank/DDBJ whole genome shotgun (WGS) entry which is preliminary data.</text>
</comment>
<evidence type="ECO:0000256" key="1">
    <source>
        <dbReference type="SAM" id="MobiDB-lite"/>
    </source>
</evidence>
<evidence type="ECO:0000313" key="4">
    <source>
        <dbReference type="Proteomes" id="UP000628137"/>
    </source>
</evidence>
<proteinExistence type="predicted"/>
<dbReference type="Proteomes" id="UP000628137">
    <property type="component" value="Unassembled WGS sequence"/>
</dbReference>
<evidence type="ECO:0000313" key="2">
    <source>
        <dbReference type="EMBL" id="MBC3470893.1"/>
    </source>
</evidence>
<dbReference type="AlphaFoldDB" id="A0A923K617"/>
<organism evidence="2">
    <name type="scientific">Pseudomonas vlassakiae</name>
    <dbReference type="NCBI Taxonomy" id="485888"/>
    <lineage>
        <taxon>Bacteria</taxon>
        <taxon>Pseudomonadati</taxon>
        <taxon>Pseudomonadota</taxon>
        <taxon>Gammaproteobacteria</taxon>
        <taxon>Pseudomonadales</taxon>
        <taxon>Pseudomonadaceae</taxon>
        <taxon>Pseudomonas</taxon>
    </lineage>
</organism>
<name>A0A923K617_9PSED</name>
<reference evidence="2 4" key="1">
    <citation type="journal article" date="2020" name="Microorganisms">
        <title>Reliable Identification of Environmental Pseudomonas Isolates Using the rpoD Gene.</title>
        <authorList>
            <consortium name="The Broad Institute Genome Sequencing Platform"/>
            <person name="Girard L."/>
            <person name="Lood C."/>
            <person name="Rokni-Zadeh H."/>
            <person name="van Noort V."/>
            <person name="Lavigne R."/>
            <person name="De Mot R."/>
        </authorList>
    </citation>
    <scope>NUCLEOTIDE SEQUENCE</scope>
    <source>
        <strain evidence="2 4">RW4S2</strain>
    </source>
</reference>
<reference evidence="2" key="2">
    <citation type="submission" date="2020-07" db="EMBL/GenBank/DDBJ databases">
        <authorList>
            <person name="Lood C."/>
            <person name="Girard L."/>
        </authorList>
    </citation>
    <scope>NUCLEOTIDE SEQUENCE</scope>
    <source>
        <strain evidence="2">RW4S2</strain>
    </source>
</reference>
<feature type="region of interest" description="Disordered" evidence="1">
    <location>
        <begin position="61"/>
        <end position="82"/>
    </location>
</feature>
<feature type="compositionally biased region" description="Polar residues" evidence="1">
    <location>
        <begin position="73"/>
        <end position="82"/>
    </location>
</feature>
<dbReference type="EMBL" id="JABWRP020000007">
    <property type="protein sequence ID" value="MBV4541573.1"/>
    <property type="molecule type" value="Genomic_DNA"/>
</dbReference>
<accession>A0A923K617</accession>
<dbReference type="EMBL" id="JABWRP010000006">
    <property type="protein sequence ID" value="MBC3470893.1"/>
    <property type="molecule type" value="Genomic_DNA"/>
</dbReference>
<dbReference type="RefSeq" id="WP_186602256.1">
    <property type="nucleotide sequence ID" value="NZ_JABWRP020000007.1"/>
</dbReference>
<protein>
    <submittedName>
        <fullName evidence="2">Uncharacterized protein</fullName>
    </submittedName>
</protein>
<keyword evidence="4" id="KW-1185">Reference proteome</keyword>
<reference evidence="3" key="3">
    <citation type="submission" date="2021-06" db="EMBL/GenBank/DDBJ databases">
        <title>Updating the genus Pseudomonas: Description of 43 new species and partition of the Pseudomonas putida group.</title>
        <authorList>
            <person name="Girard L."/>
            <person name="Lood C."/>
            <person name="Vandamme P."/>
            <person name="Rokni-Zadeh H."/>
            <person name="Van Noort V."/>
            <person name="Hofte M."/>
            <person name="Lavigne R."/>
            <person name="De Mot R."/>
        </authorList>
    </citation>
    <scope>NUCLEOTIDE SEQUENCE</scope>
    <source>
        <strain evidence="3">RW4S2</strain>
    </source>
</reference>
<evidence type="ECO:0000313" key="3">
    <source>
        <dbReference type="EMBL" id="MBV4541573.1"/>
    </source>
</evidence>
<sequence>MPERERRYRAYTLLRELDSLVSSTMNQVAYGRLGGPDWQAMCEAHRAAFKQWIEFAESLPSGSEAGEGREVSQMPTITYTKL</sequence>
<gene>
    <name evidence="3" type="ORF">HU738_010980</name>
    <name evidence="2" type="ORF">HU738_10015</name>
</gene>